<accession>K7FVQ2</accession>
<proteinExistence type="predicted"/>
<dbReference type="Proteomes" id="UP000007267">
    <property type="component" value="Unassembled WGS sequence"/>
</dbReference>
<dbReference type="STRING" id="13735.ENSPSIP00000012112"/>
<feature type="region of interest" description="Disordered" evidence="1">
    <location>
        <begin position="50"/>
        <end position="72"/>
    </location>
</feature>
<keyword evidence="3" id="KW-1185">Reference proteome</keyword>
<evidence type="ECO:0000313" key="2">
    <source>
        <dbReference type="Ensembl" id="ENSPSIP00000012112.1"/>
    </source>
</evidence>
<reference evidence="3" key="1">
    <citation type="submission" date="2011-10" db="EMBL/GenBank/DDBJ databases">
        <authorList>
            <consortium name="Soft-shell Turtle Genome Consortium"/>
        </authorList>
    </citation>
    <scope>NUCLEOTIDE SEQUENCE [LARGE SCALE GENOMIC DNA]</scope>
    <source>
        <strain evidence="3">Daiwa-1</strain>
    </source>
</reference>
<name>K7FVQ2_PELSI</name>
<protein>
    <submittedName>
        <fullName evidence="2">Uncharacterized protein</fullName>
    </submittedName>
</protein>
<reference evidence="2" key="3">
    <citation type="submission" date="2025-08" db="UniProtKB">
        <authorList>
            <consortium name="Ensembl"/>
        </authorList>
    </citation>
    <scope>IDENTIFICATION</scope>
</reference>
<dbReference type="AlphaFoldDB" id="K7FVQ2"/>
<evidence type="ECO:0000313" key="3">
    <source>
        <dbReference type="Proteomes" id="UP000007267"/>
    </source>
</evidence>
<sequence length="250" mass="27454">MQDGGRPPLEMPYLEPVSVSSDVWDENWFPLQTLKEHIGIGQDSLHLDTVASSSQTSSHEGGSPSLQSKEQQVWHFAVAEETWDDVWPFLDHMDMTRTTVENSEFPIQEKMGEVLEPIGGLKPSAEQSHLEPNPNKIPPNEVQFLESPPASASLTSAPVSSDKQNGEVIQEKVKNEDLSGTQVITLNSSNSCTNRGTEKQNSLILAAELQVSKRLYIPRSSPTAALGAAARLATSNGLFHWLSVLRKLET</sequence>
<dbReference type="EMBL" id="AGCU01112569">
    <property type="status" value="NOT_ANNOTATED_CDS"/>
    <property type="molecule type" value="Genomic_DNA"/>
</dbReference>
<dbReference type="Ensembl" id="ENSPSIT00000012170.1">
    <property type="protein sequence ID" value="ENSPSIP00000012112.1"/>
    <property type="gene ID" value="ENSPSIG00000010936.1"/>
</dbReference>
<reference evidence="2" key="4">
    <citation type="submission" date="2025-09" db="UniProtKB">
        <authorList>
            <consortium name="Ensembl"/>
        </authorList>
    </citation>
    <scope>IDENTIFICATION</scope>
</reference>
<dbReference type="HOGENOM" id="CLU_1111104_0_0_1"/>
<dbReference type="EMBL" id="AGCU01112568">
    <property type="status" value="NOT_ANNOTATED_CDS"/>
    <property type="molecule type" value="Genomic_DNA"/>
</dbReference>
<organism evidence="2 3">
    <name type="scientific">Pelodiscus sinensis</name>
    <name type="common">Chinese softshell turtle</name>
    <name type="synonym">Trionyx sinensis</name>
    <dbReference type="NCBI Taxonomy" id="13735"/>
    <lineage>
        <taxon>Eukaryota</taxon>
        <taxon>Metazoa</taxon>
        <taxon>Chordata</taxon>
        <taxon>Craniata</taxon>
        <taxon>Vertebrata</taxon>
        <taxon>Euteleostomi</taxon>
        <taxon>Archelosauria</taxon>
        <taxon>Testudinata</taxon>
        <taxon>Testudines</taxon>
        <taxon>Cryptodira</taxon>
        <taxon>Trionychia</taxon>
        <taxon>Trionychidae</taxon>
        <taxon>Pelodiscus</taxon>
    </lineage>
</organism>
<dbReference type="eggNOG" id="KOG2039">
    <property type="taxonomic scope" value="Eukaryota"/>
</dbReference>
<reference evidence="3" key="2">
    <citation type="journal article" date="2013" name="Nat. Genet.">
        <title>The draft genomes of soft-shell turtle and green sea turtle yield insights into the development and evolution of the turtle-specific body plan.</title>
        <authorList>
            <person name="Wang Z."/>
            <person name="Pascual-Anaya J."/>
            <person name="Zadissa A."/>
            <person name="Li W."/>
            <person name="Niimura Y."/>
            <person name="Huang Z."/>
            <person name="Li C."/>
            <person name="White S."/>
            <person name="Xiong Z."/>
            <person name="Fang D."/>
            <person name="Wang B."/>
            <person name="Ming Y."/>
            <person name="Chen Y."/>
            <person name="Zheng Y."/>
            <person name="Kuraku S."/>
            <person name="Pignatelli M."/>
            <person name="Herrero J."/>
            <person name="Beal K."/>
            <person name="Nozawa M."/>
            <person name="Li Q."/>
            <person name="Wang J."/>
            <person name="Zhang H."/>
            <person name="Yu L."/>
            <person name="Shigenobu S."/>
            <person name="Wang J."/>
            <person name="Liu J."/>
            <person name="Flicek P."/>
            <person name="Searle S."/>
            <person name="Wang J."/>
            <person name="Kuratani S."/>
            <person name="Yin Y."/>
            <person name="Aken B."/>
            <person name="Zhang G."/>
            <person name="Irie N."/>
        </authorList>
    </citation>
    <scope>NUCLEOTIDE SEQUENCE [LARGE SCALE GENOMIC DNA]</scope>
    <source>
        <strain evidence="3">Daiwa-1</strain>
    </source>
</reference>
<dbReference type="EMBL" id="AGCU01112567">
    <property type="status" value="NOT_ANNOTATED_CDS"/>
    <property type="molecule type" value="Genomic_DNA"/>
</dbReference>
<evidence type="ECO:0000256" key="1">
    <source>
        <dbReference type="SAM" id="MobiDB-lite"/>
    </source>
</evidence>
<feature type="compositionally biased region" description="Low complexity" evidence="1">
    <location>
        <begin position="52"/>
        <end position="65"/>
    </location>
</feature>